<feature type="transmembrane region" description="Helical" evidence="6">
    <location>
        <begin position="154"/>
        <end position="172"/>
    </location>
</feature>
<gene>
    <name evidence="7" type="ORF">LFA_1597</name>
</gene>
<evidence type="ECO:0000313" key="7">
    <source>
        <dbReference type="EMBL" id="CEG57006.1"/>
    </source>
</evidence>
<keyword evidence="3 6" id="KW-0812">Transmembrane</keyword>
<comment type="similarity">
    <text evidence="2">Belongs to the TerC family.</text>
</comment>
<dbReference type="RefSeq" id="WP_045095578.1">
    <property type="nucleotide sequence ID" value="NZ_LN614827.1"/>
</dbReference>
<dbReference type="EMBL" id="LN614827">
    <property type="protein sequence ID" value="CEG57006.1"/>
    <property type="molecule type" value="Genomic_DNA"/>
</dbReference>
<feature type="transmembrane region" description="Helical" evidence="6">
    <location>
        <begin position="213"/>
        <end position="230"/>
    </location>
</feature>
<dbReference type="PANTHER" id="PTHR30238">
    <property type="entry name" value="MEMBRANE BOUND PREDICTED REDOX MODULATOR"/>
    <property type="match status" value="1"/>
</dbReference>
<organism evidence="7 8">
    <name type="scientific">Legionella fallonii LLAP-10</name>
    <dbReference type="NCBI Taxonomy" id="1212491"/>
    <lineage>
        <taxon>Bacteria</taxon>
        <taxon>Pseudomonadati</taxon>
        <taxon>Pseudomonadota</taxon>
        <taxon>Gammaproteobacteria</taxon>
        <taxon>Legionellales</taxon>
        <taxon>Legionellaceae</taxon>
        <taxon>Legionella</taxon>
    </lineage>
</organism>
<evidence type="ECO:0000256" key="4">
    <source>
        <dbReference type="ARBA" id="ARBA00022989"/>
    </source>
</evidence>
<dbReference type="OrthoDB" id="9805314at2"/>
<keyword evidence="8" id="KW-1185">Reference proteome</keyword>
<dbReference type="HOGENOM" id="CLU_064910_0_0_6"/>
<feature type="transmembrane region" description="Helical" evidence="6">
    <location>
        <begin position="184"/>
        <end position="207"/>
    </location>
</feature>
<evidence type="ECO:0000313" key="8">
    <source>
        <dbReference type="Proteomes" id="UP000032430"/>
    </source>
</evidence>
<accession>A0A098G4W4</accession>
<evidence type="ECO:0000256" key="3">
    <source>
        <dbReference type="ARBA" id="ARBA00022692"/>
    </source>
</evidence>
<feature type="transmembrane region" description="Helical" evidence="6">
    <location>
        <begin position="6"/>
        <end position="31"/>
    </location>
</feature>
<dbReference type="InterPro" id="IPR005496">
    <property type="entry name" value="Integral_membrane_TerC"/>
</dbReference>
<reference evidence="8" key="1">
    <citation type="submission" date="2014-09" db="EMBL/GenBank/DDBJ databases">
        <authorList>
            <person name="Gomez-Valero L."/>
        </authorList>
    </citation>
    <scope>NUCLEOTIDE SEQUENCE [LARGE SCALE GENOMIC DNA]</scope>
    <source>
        <strain evidence="8">ATCC700992</strain>
    </source>
</reference>
<dbReference type="PANTHER" id="PTHR30238:SF4">
    <property type="entry name" value="SLL1022 PROTEIN"/>
    <property type="match status" value="1"/>
</dbReference>
<evidence type="ECO:0000256" key="2">
    <source>
        <dbReference type="ARBA" id="ARBA00007511"/>
    </source>
</evidence>
<dbReference type="KEGG" id="lfa:LFA_1597"/>
<sequence>MDIINIVLSLIALIILEIVLGIDNLVILSILTEKLPQEKRKKARRLGLTFAWVTRLLLLGSAVYMVKLIKPIVTIGSLSFSFRDIFLLLGGTFLIWKSTDEIHQDIMNEPSVTPIGHKKGSSITFSKVVTQIALLDIIFSLDSVLTAVGLTSEFWIMAAAITCAILIMIYASEPVSEFISKHPTVKMLALSYLILIGTMLVADGFSFHVPRGYLYFSMGFSLGVESLNLYRSSRKKRKNISRN</sequence>
<feature type="transmembrane region" description="Helical" evidence="6">
    <location>
        <begin position="43"/>
        <end position="66"/>
    </location>
</feature>
<evidence type="ECO:0000256" key="5">
    <source>
        <dbReference type="ARBA" id="ARBA00023136"/>
    </source>
</evidence>
<evidence type="ECO:0000256" key="6">
    <source>
        <dbReference type="SAM" id="Phobius"/>
    </source>
</evidence>
<keyword evidence="4 6" id="KW-1133">Transmembrane helix</keyword>
<keyword evidence="5 6" id="KW-0472">Membrane</keyword>
<dbReference type="STRING" id="1212491.LFA_1597"/>
<dbReference type="Proteomes" id="UP000032430">
    <property type="component" value="Chromosome I"/>
</dbReference>
<dbReference type="AlphaFoldDB" id="A0A098G4W4"/>
<dbReference type="GO" id="GO:0016020">
    <property type="term" value="C:membrane"/>
    <property type="evidence" value="ECO:0007669"/>
    <property type="project" value="UniProtKB-SubCell"/>
</dbReference>
<name>A0A098G4W4_9GAMM</name>
<proteinExistence type="inferred from homology"/>
<comment type="subcellular location">
    <subcellularLocation>
        <location evidence="1">Membrane</location>
        <topology evidence="1">Multi-pass membrane protein</topology>
    </subcellularLocation>
</comment>
<dbReference type="Pfam" id="PF03741">
    <property type="entry name" value="TerC"/>
    <property type="match status" value="1"/>
</dbReference>
<evidence type="ECO:0000256" key="1">
    <source>
        <dbReference type="ARBA" id="ARBA00004141"/>
    </source>
</evidence>
<protein>
    <submittedName>
        <fullName evidence="7">Integral membrane protein TerC</fullName>
    </submittedName>
</protein>